<dbReference type="Gene3D" id="1.10.10.10">
    <property type="entry name" value="Winged helix-like DNA-binding domain superfamily/Winged helix DNA-binding domain"/>
    <property type="match status" value="1"/>
</dbReference>
<dbReference type="GO" id="GO:0003723">
    <property type="term" value="F:RNA binding"/>
    <property type="evidence" value="ECO:0007669"/>
    <property type="project" value="InterPro"/>
</dbReference>
<dbReference type="Pfam" id="PF03861">
    <property type="entry name" value="ANTAR"/>
    <property type="match status" value="1"/>
</dbReference>
<dbReference type="PIRSF" id="PIRSF036382">
    <property type="entry name" value="RR_antiterm"/>
    <property type="match status" value="1"/>
</dbReference>
<dbReference type="KEGG" id="rfo:REIFOR_01151"/>
<dbReference type="PROSITE" id="PS50110">
    <property type="entry name" value="RESPONSE_REGULATORY"/>
    <property type="match status" value="1"/>
</dbReference>
<evidence type="ECO:0000313" key="4">
    <source>
        <dbReference type="EMBL" id="ATX76299.1"/>
    </source>
</evidence>
<dbReference type="InterPro" id="IPR008327">
    <property type="entry name" value="Sig_transdc_resp-reg_antiterm"/>
</dbReference>
<accession>A0A2K8KQG7</accession>
<proteinExistence type="predicted"/>
<dbReference type="InterPro" id="IPR001789">
    <property type="entry name" value="Sig_transdc_resp-reg_receiver"/>
</dbReference>
<dbReference type="InterPro" id="IPR036388">
    <property type="entry name" value="WH-like_DNA-bd_sf"/>
</dbReference>
<dbReference type="PANTHER" id="PTHR43367:SF1">
    <property type="entry name" value="TWO-COMPONENT RESPONSE REGULATOR-LIKE APRR6-RELATED"/>
    <property type="match status" value="1"/>
</dbReference>
<evidence type="ECO:0000259" key="2">
    <source>
        <dbReference type="PROSITE" id="PS50110"/>
    </source>
</evidence>
<name>A0A2K8KQG7_9GAMM</name>
<comment type="caution">
    <text evidence="1">Lacks conserved residue(s) required for the propagation of feature annotation.</text>
</comment>
<dbReference type="RefSeq" id="WP_100256651.1">
    <property type="nucleotide sequence ID" value="NZ_CP011797.1"/>
</dbReference>
<gene>
    <name evidence="4" type="primary">nasT</name>
    <name evidence="4" type="ORF">REIFOR_01151</name>
</gene>
<feature type="domain" description="Response regulatory" evidence="2">
    <location>
        <begin position="2"/>
        <end position="116"/>
    </location>
</feature>
<evidence type="ECO:0000313" key="5">
    <source>
        <dbReference type="Proteomes" id="UP000229757"/>
    </source>
</evidence>
<dbReference type="OrthoDB" id="9782798at2"/>
<evidence type="ECO:0000256" key="1">
    <source>
        <dbReference type="PROSITE-ProRule" id="PRU00169"/>
    </source>
</evidence>
<keyword evidence="5" id="KW-1185">Reference proteome</keyword>
<dbReference type="SMART" id="SM01012">
    <property type="entry name" value="ANTAR"/>
    <property type="match status" value="1"/>
</dbReference>
<dbReference type="Proteomes" id="UP000229757">
    <property type="component" value="Chromosome"/>
</dbReference>
<reference evidence="4 5" key="1">
    <citation type="journal article" date="2017" name="Environ. Microbiol.">
        <title>Genomic and physiological analyses of 'Reinekea forsetii' reveal a versatile opportunistic lifestyle during spring algae blooms.</title>
        <authorList>
            <person name="Avci B."/>
            <person name="Hahnke R.L."/>
            <person name="Chafee M."/>
            <person name="Fischer T."/>
            <person name="Gruber-Vodicka H."/>
            <person name="Tegetmeyer H.E."/>
            <person name="Harder J."/>
            <person name="Fuchs B.M."/>
            <person name="Amann R.I."/>
            <person name="Teeling H."/>
        </authorList>
    </citation>
    <scope>NUCLEOTIDE SEQUENCE [LARGE SCALE GENOMIC DNA]</scope>
    <source>
        <strain evidence="4 5">Hel1_31_D35</strain>
    </source>
</reference>
<dbReference type="SUPFAM" id="SSF52172">
    <property type="entry name" value="CheY-like"/>
    <property type="match status" value="1"/>
</dbReference>
<dbReference type="Gene3D" id="3.40.50.2300">
    <property type="match status" value="1"/>
</dbReference>
<dbReference type="SMART" id="SM00448">
    <property type="entry name" value="REC"/>
    <property type="match status" value="1"/>
</dbReference>
<feature type="domain" description="ANTAR" evidence="3">
    <location>
        <begin position="122"/>
        <end position="183"/>
    </location>
</feature>
<dbReference type="GO" id="GO:0000160">
    <property type="term" value="P:phosphorelay signal transduction system"/>
    <property type="evidence" value="ECO:0007669"/>
    <property type="project" value="InterPro"/>
</dbReference>
<dbReference type="InterPro" id="IPR005561">
    <property type="entry name" value="ANTAR"/>
</dbReference>
<organism evidence="4 5">
    <name type="scientific">Reinekea forsetii</name>
    <dbReference type="NCBI Taxonomy" id="1336806"/>
    <lineage>
        <taxon>Bacteria</taxon>
        <taxon>Pseudomonadati</taxon>
        <taxon>Pseudomonadota</taxon>
        <taxon>Gammaproteobacteria</taxon>
        <taxon>Oceanospirillales</taxon>
        <taxon>Saccharospirillaceae</taxon>
        <taxon>Reinekea</taxon>
    </lineage>
</organism>
<protein>
    <submittedName>
        <fullName evidence="4">Response regulator NasT</fullName>
    </submittedName>
</protein>
<evidence type="ECO:0000259" key="3">
    <source>
        <dbReference type="PROSITE" id="PS50921"/>
    </source>
</evidence>
<dbReference type="PANTHER" id="PTHR43367">
    <property type="match status" value="1"/>
</dbReference>
<dbReference type="PROSITE" id="PS50921">
    <property type="entry name" value="ANTAR"/>
    <property type="match status" value="1"/>
</dbReference>
<dbReference type="EMBL" id="CP011797">
    <property type="protein sequence ID" value="ATX76299.1"/>
    <property type="molecule type" value="Genomic_DNA"/>
</dbReference>
<sequence>MNILLIDQIANRAKPLEAALTALGHQVVVRPSGKYTIYHMVETFQPDVVIVEADSPDRDTLEDVSATSDRYPRPIIFFATDEDDQVIRQSIQAGVSAYIVDGLQPSRVKTLLNVAISRFEEHQRLKGELRKTRNELSDRKIIDRAKGLLMKHKQCDEDAAFSAMRKMAMNKNVRLAEIAQDVIDLFS</sequence>
<dbReference type="InterPro" id="IPR011006">
    <property type="entry name" value="CheY-like_superfamily"/>
</dbReference>
<dbReference type="AlphaFoldDB" id="A0A2K8KQG7"/>